<protein>
    <recommendedName>
        <fullName evidence="1">Dynein heavy chain AAA 5 extension domain-containing protein</fullName>
    </recommendedName>
</protein>
<dbReference type="PANTHER" id="PTHR22878">
    <property type="entry name" value="DYNEIN HEAVY CHAIN 6, AXONEMAL-LIKE-RELATED"/>
    <property type="match status" value="1"/>
</dbReference>
<accession>A0AAV8X6S7</accession>
<dbReference type="SUPFAM" id="SSF52540">
    <property type="entry name" value="P-loop containing nucleoside triphosphate hydrolases"/>
    <property type="match status" value="1"/>
</dbReference>
<dbReference type="GO" id="GO:0030286">
    <property type="term" value="C:dynein complex"/>
    <property type="evidence" value="ECO:0007669"/>
    <property type="project" value="InterPro"/>
</dbReference>
<proteinExistence type="predicted"/>
<sequence>MITQMCCMIDAIYPQNVDEERDPEEPADEDLLNALFVTAIYNSIGASLVDSSRQDFNEYMKAQISMLIANDTPENKADLRHIPGAYPSFYDYYLDIKEKVWVAWQWLVPEYIHDKDKRFAEVLVPTIDTVRVTYLLQLMNQIRRPIVLIGETGTSKTAIIQDFLRNLDQDVYILLNINFSSRTSSMDVQQNLESSVEKRTKEIYGPPMGKKLVCFIDDMNMPQVDDYGTQQPIALLKLLFEKGGLYDRGKDLNWKSLRDISYFAAMGVAGGGRKRGGSPFYVHVYCY</sequence>
<dbReference type="InterPro" id="IPR027417">
    <property type="entry name" value="P-loop_NTPase"/>
</dbReference>
<comment type="caution">
    <text evidence="2">The sequence shown here is derived from an EMBL/GenBank/DDBJ whole genome shotgun (WGS) entry which is preliminary data.</text>
</comment>
<evidence type="ECO:0000313" key="3">
    <source>
        <dbReference type="Proteomes" id="UP001162156"/>
    </source>
</evidence>
<dbReference type="EMBL" id="JANEYF010003725">
    <property type="protein sequence ID" value="KAJ8934456.1"/>
    <property type="molecule type" value="Genomic_DNA"/>
</dbReference>
<dbReference type="GO" id="GO:0051959">
    <property type="term" value="F:dynein light intermediate chain binding"/>
    <property type="evidence" value="ECO:0007669"/>
    <property type="project" value="InterPro"/>
</dbReference>
<dbReference type="GO" id="GO:0045505">
    <property type="term" value="F:dynein intermediate chain binding"/>
    <property type="evidence" value="ECO:0007669"/>
    <property type="project" value="InterPro"/>
</dbReference>
<evidence type="ECO:0000313" key="2">
    <source>
        <dbReference type="EMBL" id="KAJ8934456.1"/>
    </source>
</evidence>
<dbReference type="InterPro" id="IPR041466">
    <property type="entry name" value="Dynein_AAA5_ext"/>
</dbReference>
<dbReference type="Pfam" id="PF17852">
    <property type="entry name" value="Dynein_AAA_lid"/>
    <property type="match status" value="1"/>
</dbReference>
<dbReference type="Gene3D" id="1.10.472.130">
    <property type="match status" value="1"/>
</dbReference>
<feature type="domain" description="Dynein heavy chain AAA 5 extension" evidence="1">
    <location>
        <begin position="1"/>
        <end position="105"/>
    </location>
</feature>
<dbReference type="InterPro" id="IPR026983">
    <property type="entry name" value="DHC"/>
</dbReference>
<dbReference type="PANTHER" id="PTHR22878:SF63">
    <property type="entry name" value="DYNEIN AXONEMAL HEAVY CHAIN 10"/>
    <property type="match status" value="1"/>
</dbReference>
<keyword evidence="3" id="KW-1185">Reference proteome</keyword>
<dbReference type="Pfam" id="PF12775">
    <property type="entry name" value="AAA_7"/>
    <property type="match status" value="1"/>
</dbReference>
<gene>
    <name evidence="2" type="ORF">NQ314_013331</name>
</gene>
<evidence type="ECO:0000259" key="1">
    <source>
        <dbReference type="Pfam" id="PF17852"/>
    </source>
</evidence>
<dbReference type="Proteomes" id="UP001162156">
    <property type="component" value="Unassembled WGS sequence"/>
</dbReference>
<dbReference type="AlphaFoldDB" id="A0AAV8X6S7"/>
<dbReference type="GO" id="GO:0007018">
    <property type="term" value="P:microtubule-based movement"/>
    <property type="evidence" value="ECO:0007669"/>
    <property type="project" value="InterPro"/>
</dbReference>
<dbReference type="Gene3D" id="3.40.50.300">
    <property type="entry name" value="P-loop containing nucleotide triphosphate hydrolases"/>
    <property type="match status" value="1"/>
</dbReference>
<organism evidence="2 3">
    <name type="scientific">Rhamnusium bicolor</name>
    <dbReference type="NCBI Taxonomy" id="1586634"/>
    <lineage>
        <taxon>Eukaryota</taxon>
        <taxon>Metazoa</taxon>
        <taxon>Ecdysozoa</taxon>
        <taxon>Arthropoda</taxon>
        <taxon>Hexapoda</taxon>
        <taxon>Insecta</taxon>
        <taxon>Pterygota</taxon>
        <taxon>Neoptera</taxon>
        <taxon>Endopterygota</taxon>
        <taxon>Coleoptera</taxon>
        <taxon>Polyphaga</taxon>
        <taxon>Cucujiformia</taxon>
        <taxon>Chrysomeloidea</taxon>
        <taxon>Cerambycidae</taxon>
        <taxon>Lepturinae</taxon>
        <taxon>Rhagiini</taxon>
        <taxon>Rhamnusium</taxon>
    </lineage>
</organism>
<reference evidence="2" key="1">
    <citation type="journal article" date="2023" name="Insect Mol. Biol.">
        <title>Genome sequencing provides insights into the evolution of gene families encoding plant cell wall-degrading enzymes in longhorned beetles.</title>
        <authorList>
            <person name="Shin N.R."/>
            <person name="Okamura Y."/>
            <person name="Kirsch R."/>
            <person name="Pauchet Y."/>
        </authorList>
    </citation>
    <scope>NUCLEOTIDE SEQUENCE</scope>
    <source>
        <strain evidence="2">RBIC_L_NR</strain>
    </source>
</reference>
<name>A0AAV8X6S7_9CUCU</name>